<reference evidence="4" key="1">
    <citation type="journal article" date="2015" name="J. Phycol.">
        <title>The Choreocolax polysiphoniae plastid forces a reevaluation of the evolutionary pathways to parasitism in red algae.</title>
        <authorList>
            <person name="Salomaki E.D."/>
            <person name="Nickles K.R."/>
            <person name="Lane C.E."/>
        </authorList>
    </citation>
    <scope>NUCLEOTIDE SEQUENCE</scope>
</reference>
<dbReference type="AlphaFoldDB" id="A0A0B5VQQ4"/>
<name>A0A0B5VQQ4_9FLOR</name>
<evidence type="ECO:0000256" key="1">
    <source>
        <dbReference type="ARBA" id="ARBA00004474"/>
    </source>
</evidence>
<sequence>MFTPKTNCPVPFDQQPLNEYLLLKSSCLFSWSISPKRSFVLGLFSFFVLLGLVPSIIFCILMPFNNFYKVLLSDLLIDNIILFFLLVRVYLGWSYILKRLLSATVFYEESGWYDGQVWVKTSEYLMQDRLVGLYQVMPFVLRIKYVSILILFNFGLIYFLKFLLDNYNYILYNTLVAG</sequence>
<dbReference type="EMBL" id="KP308097">
    <property type="protein sequence ID" value="AJH65947.1"/>
    <property type="molecule type" value="Genomic_DNA"/>
</dbReference>
<dbReference type="GO" id="GO:0009536">
    <property type="term" value="C:plastid"/>
    <property type="evidence" value="ECO:0007669"/>
    <property type="project" value="UniProtKB-SubCell"/>
</dbReference>
<dbReference type="PANTHER" id="PTHR34214:SF3">
    <property type="entry name" value="PROTEIN CONSERVED IN THE GREEN LINEAGE AND DIATOMS 27, CHLOROPLASTIC"/>
    <property type="match status" value="1"/>
</dbReference>
<dbReference type="InterPro" id="IPR009631">
    <property type="entry name" value="CGLD27-like"/>
</dbReference>
<feature type="transmembrane region" description="Helical" evidence="3">
    <location>
        <begin position="70"/>
        <end position="91"/>
    </location>
</feature>
<feature type="transmembrane region" description="Helical" evidence="3">
    <location>
        <begin position="145"/>
        <end position="164"/>
    </location>
</feature>
<dbReference type="GeneID" id="23629521"/>
<gene>
    <name evidence="4" type="primary">ycf36</name>
</gene>
<keyword evidence="3" id="KW-0472">Membrane</keyword>
<dbReference type="Pfam" id="PF06799">
    <property type="entry name" value="CGLD27-like"/>
    <property type="match status" value="1"/>
</dbReference>
<feature type="transmembrane region" description="Helical" evidence="3">
    <location>
        <begin position="39"/>
        <end position="64"/>
    </location>
</feature>
<protein>
    <recommendedName>
        <fullName evidence="5">Ycf36</fullName>
    </recommendedName>
</protein>
<geneLocation type="plastid" evidence="4"/>
<evidence type="ECO:0000313" key="4">
    <source>
        <dbReference type="EMBL" id="AJH65947.1"/>
    </source>
</evidence>
<evidence type="ECO:0008006" key="5">
    <source>
        <dbReference type="Google" id="ProtNLM"/>
    </source>
</evidence>
<keyword evidence="2 4" id="KW-0934">Plastid</keyword>
<evidence type="ECO:0000256" key="2">
    <source>
        <dbReference type="ARBA" id="ARBA00022640"/>
    </source>
</evidence>
<evidence type="ECO:0000256" key="3">
    <source>
        <dbReference type="SAM" id="Phobius"/>
    </source>
</evidence>
<keyword evidence="3" id="KW-0812">Transmembrane</keyword>
<organism evidence="4">
    <name type="scientific">Vertebrata lanosa</name>
    <dbReference type="NCBI Taxonomy" id="1261582"/>
    <lineage>
        <taxon>Eukaryota</taxon>
        <taxon>Rhodophyta</taxon>
        <taxon>Florideophyceae</taxon>
        <taxon>Rhodymeniophycidae</taxon>
        <taxon>Ceramiales</taxon>
        <taxon>Rhodomelaceae</taxon>
        <taxon>Polysiphonioideae</taxon>
        <taxon>Vertebrata</taxon>
    </lineage>
</organism>
<dbReference type="RefSeq" id="YP_009122189.1">
    <property type="nucleotide sequence ID" value="NC_026523.1"/>
</dbReference>
<accession>A0A0B5VQQ4</accession>
<dbReference type="PANTHER" id="PTHR34214">
    <property type="match status" value="1"/>
</dbReference>
<proteinExistence type="predicted"/>
<keyword evidence="3" id="KW-1133">Transmembrane helix</keyword>
<comment type="subcellular location">
    <subcellularLocation>
        <location evidence="1">Plastid</location>
    </subcellularLocation>
</comment>